<gene>
    <name evidence="1" type="ORF">QTP70_012537</name>
</gene>
<comment type="caution">
    <text evidence="1">The sequence shown here is derived from an EMBL/GenBank/DDBJ whole genome shotgun (WGS) entry which is preliminary data.</text>
</comment>
<evidence type="ECO:0000313" key="2">
    <source>
        <dbReference type="Proteomes" id="UP001274896"/>
    </source>
</evidence>
<dbReference type="AlphaFoldDB" id="A0AAE0QB76"/>
<accession>A0AAE0QB76</accession>
<keyword evidence="2" id="KW-1185">Reference proteome</keyword>
<organism evidence="1 2">
    <name type="scientific">Hemibagrus guttatus</name>
    <dbReference type="NCBI Taxonomy" id="175788"/>
    <lineage>
        <taxon>Eukaryota</taxon>
        <taxon>Metazoa</taxon>
        <taxon>Chordata</taxon>
        <taxon>Craniata</taxon>
        <taxon>Vertebrata</taxon>
        <taxon>Euteleostomi</taxon>
        <taxon>Actinopterygii</taxon>
        <taxon>Neopterygii</taxon>
        <taxon>Teleostei</taxon>
        <taxon>Ostariophysi</taxon>
        <taxon>Siluriformes</taxon>
        <taxon>Bagridae</taxon>
        <taxon>Hemibagrus</taxon>
    </lineage>
</organism>
<protein>
    <submittedName>
        <fullName evidence="1">Uncharacterized protein</fullName>
    </submittedName>
</protein>
<reference evidence="1" key="1">
    <citation type="submission" date="2023-06" db="EMBL/GenBank/DDBJ databases">
        <title>Male Hemibagrus guttatus genome.</title>
        <authorList>
            <person name="Bian C."/>
        </authorList>
    </citation>
    <scope>NUCLEOTIDE SEQUENCE</scope>
    <source>
        <strain evidence="1">Male_cb2023</strain>
        <tissue evidence="1">Muscle</tissue>
    </source>
</reference>
<proteinExistence type="predicted"/>
<dbReference type="EMBL" id="JAUCMX010000018">
    <property type="protein sequence ID" value="KAK3517488.1"/>
    <property type="molecule type" value="Genomic_DNA"/>
</dbReference>
<dbReference type="Proteomes" id="UP001274896">
    <property type="component" value="Unassembled WGS sequence"/>
</dbReference>
<sequence length="66" mass="7779">MLDMELPGRRQRGRPKRSPACRSLFKKPFLLCTSPQSQFATVVEEEFSWVMFSWEGGREKEGERKE</sequence>
<evidence type="ECO:0000313" key="1">
    <source>
        <dbReference type="EMBL" id="KAK3517488.1"/>
    </source>
</evidence>
<name>A0AAE0QB76_9TELE</name>